<organism evidence="1 2">
    <name type="scientific">Nonomuraea insulae</name>
    <dbReference type="NCBI Taxonomy" id="1616787"/>
    <lineage>
        <taxon>Bacteria</taxon>
        <taxon>Bacillati</taxon>
        <taxon>Actinomycetota</taxon>
        <taxon>Actinomycetes</taxon>
        <taxon>Streptosporangiales</taxon>
        <taxon>Streptosporangiaceae</taxon>
        <taxon>Nonomuraea</taxon>
    </lineage>
</organism>
<evidence type="ECO:0000313" key="1">
    <source>
        <dbReference type="EMBL" id="MFC5829282.1"/>
    </source>
</evidence>
<dbReference type="SUPFAM" id="SSF53474">
    <property type="entry name" value="alpha/beta-Hydrolases"/>
    <property type="match status" value="1"/>
</dbReference>
<accession>A0ABW1CVG2</accession>
<dbReference type="Gene3D" id="3.40.50.1820">
    <property type="entry name" value="alpha/beta hydrolase"/>
    <property type="match status" value="1"/>
</dbReference>
<comment type="caution">
    <text evidence="1">The sequence shown here is derived from an EMBL/GenBank/DDBJ whole genome shotgun (WGS) entry which is preliminary data.</text>
</comment>
<keyword evidence="1" id="KW-0378">Hydrolase</keyword>
<dbReference type="PANTHER" id="PTHR43433">
    <property type="entry name" value="HYDROLASE, ALPHA/BETA FOLD FAMILY PROTEIN"/>
    <property type="match status" value="1"/>
</dbReference>
<dbReference type="InterPro" id="IPR050471">
    <property type="entry name" value="AB_hydrolase"/>
</dbReference>
<dbReference type="GO" id="GO:0016787">
    <property type="term" value="F:hydrolase activity"/>
    <property type="evidence" value="ECO:0007669"/>
    <property type="project" value="UniProtKB-KW"/>
</dbReference>
<dbReference type="RefSeq" id="WP_379518771.1">
    <property type="nucleotide sequence ID" value="NZ_JBHSPA010000045.1"/>
</dbReference>
<evidence type="ECO:0000313" key="2">
    <source>
        <dbReference type="Proteomes" id="UP001596058"/>
    </source>
</evidence>
<protein>
    <submittedName>
        <fullName evidence="1">Alpha/beta fold hydrolase</fullName>
    </submittedName>
</protein>
<sequence>MRLWTERFGGSGDPVVLLVMGTSTPGLGWPDELVETLVAGGRQVIRFDHRDTGRSDCVDFATHPYTVDDMAGDAVAVLDAYDIATTCPRPRRVSCGTSCARPRTTWRPGGC</sequence>
<dbReference type="Proteomes" id="UP001596058">
    <property type="component" value="Unassembled WGS sequence"/>
</dbReference>
<reference evidence="2" key="1">
    <citation type="journal article" date="2019" name="Int. J. Syst. Evol. Microbiol.">
        <title>The Global Catalogue of Microorganisms (GCM) 10K type strain sequencing project: providing services to taxonomists for standard genome sequencing and annotation.</title>
        <authorList>
            <consortium name="The Broad Institute Genomics Platform"/>
            <consortium name="The Broad Institute Genome Sequencing Center for Infectious Disease"/>
            <person name="Wu L."/>
            <person name="Ma J."/>
        </authorList>
    </citation>
    <scope>NUCLEOTIDE SEQUENCE [LARGE SCALE GENOMIC DNA]</scope>
    <source>
        <strain evidence="2">CCUG 53903</strain>
    </source>
</reference>
<gene>
    <name evidence="1" type="ORF">ACFPZ3_35915</name>
</gene>
<dbReference type="PANTHER" id="PTHR43433:SF5">
    <property type="entry name" value="AB HYDROLASE-1 DOMAIN-CONTAINING PROTEIN"/>
    <property type="match status" value="1"/>
</dbReference>
<proteinExistence type="predicted"/>
<name>A0ABW1CVG2_9ACTN</name>
<keyword evidence="2" id="KW-1185">Reference proteome</keyword>
<dbReference type="EMBL" id="JBHSPA010000045">
    <property type="protein sequence ID" value="MFC5829282.1"/>
    <property type="molecule type" value="Genomic_DNA"/>
</dbReference>
<dbReference type="InterPro" id="IPR029058">
    <property type="entry name" value="AB_hydrolase_fold"/>
</dbReference>